<name>A0A7R7DWZ0_9ACTN</name>
<evidence type="ECO:0008006" key="3">
    <source>
        <dbReference type="Google" id="ProtNLM"/>
    </source>
</evidence>
<evidence type="ECO:0000313" key="1">
    <source>
        <dbReference type="EMBL" id="BCJ39140.1"/>
    </source>
</evidence>
<dbReference type="Proteomes" id="UP000611640">
    <property type="component" value="Chromosome"/>
</dbReference>
<dbReference type="KEGG" id="atl:Athai_66430"/>
<accession>A0A7R7DWZ0</accession>
<keyword evidence="2" id="KW-1185">Reference proteome</keyword>
<dbReference type="RefSeq" id="WP_203965057.1">
    <property type="nucleotide sequence ID" value="NZ_AP023355.1"/>
</dbReference>
<proteinExistence type="predicted"/>
<gene>
    <name evidence="1" type="ORF">Athai_66430</name>
</gene>
<reference evidence="1 2" key="1">
    <citation type="submission" date="2020-08" db="EMBL/GenBank/DDBJ databases">
        <title>Whole genome shotgun sequence of Actinocatenispora thailandica NBRC 105041.</title>
        <authorList>
            <person name="Komaki H."/>
            <person name="Tamura T."/>
        </authorList>
    </citation>
    <scope>NUCLEOTIDE SEQUENCE [LARGE SCALE GENOMIC DNA]</scope>
    <source>
        <strain evidence="1 2">NBRC 105041</strain>
    </source>
</reference>
<protein>
    <recommendedName>
        <fullName evidence="3">Transposase</fullName>
    </recommendedName>
</protein>
<organism evidence="1 2">
    <name type="scientific">Actinocatenispora thailandica</name>
    <dbReference type="NCBI Taxonomy" id="227318"/>
    <lineage>
        <taxon>Bacteria</taxon>
        <taxon>Bacillati</taxon>
        <taxon>Actinomycetota</taxon>
        <taxon>Actinomycetes</taxon>
        <taxon>Micromonosporales</taxon>
        <taxon>Micromonosporaceae</taxon>
        <taxon>Actinocatenispora</taxon>
    </lineage>
</organism>
<dbReference type="EMBL" id="AP023355">
    <property type="protein sequence ID" value="BCJ39140.1"/>
    <property type="molecule type" value="Genomic_DNA"/>
</dbReference>
<evidence type="ECO:0000313" key="2">
    <source>
        <dbReference type="Proteomes" id="UP000611640"/>
    </source>
</evidence>
<dbReference type="AlphaFoldDB" id="A0A7R7DWZ0"/>
<sequence>MYRSRDGRWTVEHVIGTAAEDGRPRDLLRVSHSGYQVAVCRSVDEVAELVNLADLELVEDHRRPLAPAS</sequence>